<protein>
    <submittedName>
        <fullName evidence="1">Uncharacterized protein</fullName>
    </submittedName>
</protein>
<reference evidence="2" key="1">
    <citation type="journal article" date="2020" name="Nat. Commun.">
        <title>Genome assembly of wild tea tree DASZ reveals pedigree and selection history of tea varieties.</title>
        <authorList>
            <person name="Zhang W."/>
            <person name="Zhang Y."/>
            <person name="Qiu H."/>
            <person name="Guo Y."/>
            <person name="Wan H."/>
            <person name="Zhang X."/>
            <person name="Scossa F."/>
            <person name="Alseekh S."/>
            <person name="Zhang Q."/>
            <person name="Wang P."/>
            <person name="Xu L."/>
            <person name="Schmidt M.H."/>
            <person name="Jia X."/>
            <person name="Li D."/>
            <person name="Zhu A."/>
            <person name="Guo F."/>
            <person name="Chen W."/>
            <person name="Ni D."/>
            <person name="Usadel B."/>
            <person name="Fernie A.R."/>
            <person name="Wen W."/>
        </authorList>
    </citation>
    <scope>NUCLEOTIDE SEQUENCE [LARGE SCALE GENOMIC DNA]</scope>
    <source>
        <strain evidence="2">cv. G240</strain>
    </source>
</reference>
<accession>A0A7J7H9I2</accession>
<gene>
    <name evidence="1" type="ORF">HYC85_014405</name>
</gene>
<name>A0A7J7H9I2_CAMSI</name>
<sequence>MIEYISGKCKVRIQIITFIHFHHLLLFAKQKNKTKHWNRKRLSEKINKREHGGSKLLLVMIA</sequence>
<keyword evidence="2" id="KW-1185">Reference proteome</keyword>
<evidence type="ECO:0000313" key="1">
    <source>
        <dbReference type="EMBL" id="KAF5948448.1"/>
    </source>
</evidence>
<dbReference type="EMBL" id="JACBKZ010000006">
    <property type="protein sequence ID" value="KAF5948448.1"/>
    <property type="molecule type" value="Genomic_DNA"/>
</dbReference>
<evidence type="ECO:0000313" key="2">
    <source>
        <dbReference type="Proteomes" id="UP000593564"/>
    </source>
</evidence>
<reference evidence="1 2" key="2">
    <citation type="submission" date="2020-07" db="EMBL/GenBank/DDBJ databases">
        <title>Genome assembly of wild tea tree DASZ reveals pedigree and selection history of tea varieties.</title>
        <authorList>
            <person name="Zhang W."/>
        </authorList>
    </citation>
    <scope>NUCLEOTIDE SEQUENCE [LARGE SCALE GENOMIC DNA]</scope>
    <source>
        <strain evidence="2">cv. G240</strain>
        <tissue evidence="1">Leaf</tissue>
    </source>
</reference>
<organism evidence="1 2">
    <name type="scientific">Camellia sinensis</name>
    <name type="common">Tea plant</name>
    <name type="synonym">Thea sinensis</name>
    <dbReference type="NCBI Taxonomy" id="4442"/>
    <lineage>
        <taxon>Eukaryota</taxon>
        <taxon>Viridiplantae</taxon>
        <taxon>Streptophyta</taxon>
        <taxon>Embryophyta</taxon>
        <taxon>Tracheophyta</taxon>
        <taxon>Spermatophyta</taxon>
        <taxon>Magnoliopsida</taxon>
        <taxon>eudicotyledons</taxon>
        <taxon>Gunneridae</taxon>
        <taxon>Pentapetalae</taxon>
        <taxon>asterids</taxon>
        <taxon>Ericales</taxon>
        <taxon>Theaceae</taxon>
        <taxon>Camellia</taxon>
    </lineage>
</organism>
<proteinExistence type="predicted"/>
<comment type="caution">
    <text evidence="1">The sequence shown here is derived from an EMBL/GenBank/DDBJ whole genome shotgun (WGS) entry which is preliminary data.</text>
</comment>
<dbReference type="AlphaFoldDB" id="A0A7J7H9I2"/>
<dbReference type="Proteomes" id="UP000593564">
    <property type="component" value="Unassembled WGS sequence"/>
</dbReference>